<sequence>MKRMKKVLSIVLSLAMILTSITIYDAKTTKAEDGDVTEFEVKATKNEQNLTMDASWSVPEGTFTRVAYYLNRSGEEKLTSDYYALPANDWSWSDNDKTNFSRTALDTVTKSANKEIDVYVGSGDYVITVVYYNGDDIVAKGTSNVIHYDENTNTDLNATYEINKSNKKVTFKWNIVGEAVKYNLFKNNSYANVNAIYNNTMSTTIELGKKYNFTIQAVDVTGKELATQTFENVEIENTDMSLKSAYGTEDGTISLSWESVSNASRYVLSVDGRTDINIDGNLNSYTLSGFEKDAIKKYTATFKAYDSEGTELEITGNTKTFKYNPGAAPDENDIDNVDTSNMVTLQKGDGTNSDYLINKNHGLEEAVWFKVFYPHNTATYHNERPNCILDKNASAFVFKSDRDNIINKIWVNQVGYDNHCKYFNMDGDCVEISTELFNQDFNVITLVMNNGNMKTFAIKVNTPAKATVNGEEQPITDGKIILPDENTNNKFGYYCNGKFYKSGEEVTVEGNMDFVSVAELNVKLTNGAAIRIDKGESGGIKFKSDVSINCGIEDKKDDILSSKYITTGTLITTSDILNDNDLNHSFTGTKIDVVNSGWYSKDNYDFCASIVNIVPTNYVRKFVATSYAKVKYNDGDEKIVYSGDDSAGIKKVSRSIKYIAEIVRKNNYDGFDKYKDIIDSFADAK</sequence>
<keyword evidence="1" id="KW-0732">Signal</keyword>
<accession>A0A415LAB0</accession>
<dbReference type="EMBL" id="QROT01000005">
    <property type="protein sequence ID" value="RHL45237.1"/>
    <property type="molecule type" value="Genomic_DNA"/>
</dbReference>
<evidence type="ECO:0000313" key="2">
    <source>
        <dbReference type="EMBL" id="RHL45237.1"/>
    </source>
</evidence>
<dbReference type="Proteomes" id="UP000283314">
    <property type="component" value="Unassembled WGS sequence"/>
</dbReference>
<evidence type="ECO:0000256" key="1">
    <source>
        <dbReference type="SAM" id="SignalP"/>
    </source>
</evidence>
<dbReference type="AlphaFoldDB" id="A0A415LAB0"/>
<dbReference type="RefSeq" id="WP_118379854.1">
    <property type="nucleotide sequence ID" value="NZ_CABJDQ010000005.1"/>
</dbReference>
<evidence type="ECO:0000313" key="3">
    <source>
        <dbReference type="Proteomes" id="UP000283314"/>
    </source>
</evidence>
<proteinExistence type="predicted"/>
<organism evidence="2 3">
    <name type="scientific">Eubacterium ventriosum</name>
    <dbReference type="NCBI Taxonomy" id="39496"/>
    <lineage>
        <taxon>Bacteria</taxon>
        <taxon>Bacillati</taxon>
        <taxon>Bacillota</taxon>
        <taxon>Clostridia</taxon>
        <taxon>Eubacteriales</taxon>
        <taxon>Eubacteriaceae</taxon>
        <taxon>Eubacterium</taxon>
    </lineage>
</organism>
<name>A0A415LAB0_9FIRM</name>
<feature type="signal peptide" evidence="1">
    <location>
        <begin position="1"/>
        <end position="26"/>
    </location>
</feature>
<reference evidence="2 3" key="1">
    <citation type="submission" date="2018-08" db="EMBL/GenBank/DDBJ databases">
        <title>A genome reference for cultivated species of the human gut microbiota.</title>
        <authorList>
            <person name="Zou Y."/>
            <person name="Xue W."/>
            <person name="Luo G."/>
        </authorList>
    </citation>
    <scope>NUCLEOTIDE SEQUENCE [LARGE SCALE GENOMIC DNA]</scope>
    <source>
        <strain evidence="2 3">AF37-4</strain>
    </source>
</reference>
<protein>
    <recommendedName>
        <fullName evidence="4">Fibronectin type III domain-containing protein</fullName>
    </recommendedName>
</protein>
<evidence type="ECO:0008006" key="4">
    <source>
        <dbReference type="Google" id="ProtNLM"/>
    </source>
</evidence>
<feature type="chain" id="PRO_5039324049" description="Fibronectin type III domain-containing protein" evidence="1">
    <location>
        <begin position="27"/>
        <end position="685"/>
    </location>
</feature>
<dbReference type="GeneID" id="66467137"/>
<comment type="caution">
    <text evidence="2">The sequence shown here is derived from an EMBL/GenBank/DDBJ whole genome shotgun (WGS) entry which is preliminary data.</text>
</comment>
<gene>
    <name evidence="2" type="ORF">DW018_07770</name>
</gene>